<organism evidence="1 2">
    <name type="scientific">Ophiocordyceps sinensis (strain Co18 / CGMCC 3.14243)</name>
    <name type="common">Yarsagumba caterpillar fungus</name>
    <name type="synonym">Hirsutella sinensis</name>
    <dbReference type="NCBI Taxonomy" id="911162"/>
    <lineage>
        <taxon>Eukaryota</taxon>
        <taxon>Fungi</taxon>
        <taxon>Dikarya</taxon>
        <taxon>Ascomycota</taxon>
        <taxon>Pezizomycotina</taxon>
        <taxon>Sordariomycetes</taxon>
        <taxon>Hypocreomycetidae</taxon>
        <taxon>Hypocreales</taxon>
        <taxon>Ophiocordycipitaceae</taxon>
        <taxon>Ophiocordyceps</taxon>
    </lineage>
</organism>
<dbReference type="Proteomes" id="UP000019374">
    <property type="component" value="Unassembled WGS sequence"/>
</dbReference>
<dbReference type="InterPro" id="IPR042265">
    <property type="entry name" value="DPH1/DPH2_3"/>
</dbReference>
<dbReference type="GO" id="GO:0090560">
    <property type="term" value="F:2-(3-amino-3-carboxypropyl)histidine synthase activity"/>
    <property type="evidence" value="ECO:0007669"/>
    <property type="project" value="InterPro"/>
</dbReference>
<accession>T5A7V8</accession>
<name>T5A7V8_OPHSC</name>
<dbReference type="PANTHER" id="PTHR10762:SF1">
    <property type="entry name" value="2-(3-AMINO-3-CARBOXYPROPYL)HISTIDINE SYNTHASE SUBUNIT 1"/>
    <property type="match status" value="1"/>
</dbReference>
<dbReference type="NCBIfam" id="TIGR00322">
    <property type="entry name" value="diphth2_R"/>
    <property type="match status" value="1"/>
</dbReference>
<dbReference type="AlphaFoldDB" id="T5A7V8"/>
<gene>
    <name evidence="1" type="ORF">OCS_06393</name>
</gene>
<evidence type="ECO:0000313" key="1">
    <source>
        <dbReference type="EMBL" id="EQK97892.1"/>
    </source>
</evidence>
<dbReference type="SFLD" id="SFLDS00032">
    <property type="entry name" value="Radical_SAM_3-amino-3-carboxyp"/>
    <property type="match status" value="1"/>
</dbReference>
<dbReference type="eggNOG" id="KOG2648">
    <property type="taxonomic scope" value="Eukaryota"/>
</dbReference>
<protein>
    <submittedName>
        <fullName evidence="1">Diphthamide synthesis, DPH1/DHP2</fullName>
    </submittedName>
</protein>
<dbReference type="GO" id="GO:0017183">
    <property type="term" value="P:protein histidyl modification to diphthamide"/>
    <property type="evidence" value="ECO:0007669"/>
    <property type="project" value="InterPro"/>
</dbReference>
<evidence type="ECO:0000313" key="2">
    <source>
        <dbReference type="Proteomes" id="UP000019374"/>
    </source>
</evidence>
<dbReference type="HOGENOM" id="CLU_1482428_0_0_1"/>
<reference evidence="1 2" key="1">
    <citation type="journal article" date="2013" name="Chin. Sci. Bull.">
        <title>Genome survey uncovers the secrets of sex and lifestyle in caterpillar fungus.</title>
        <authorList>
            <person name="Hu X."/>
            <person name="Zhang Y."/>
            <person name="Xiao G."/>
            <person name="Zheng P."/>
            <person name="Xia Y."/>
            <person name="Zhang X."/>
            <person name="St Leger R.J."/>
            <person name="Liu X."/>
            <person name="Wang C."/>
        </authorList>
    </citation>
    <scope>NUCLEOTIDE SEQUENCE [LARGE SCALE GENOMIC DNA]</scope>
    <source>
        <strain evidence="2">Co18 / CGMCC 3.14243</strain>
        <tissue evidence="1">Fruit-body</tissue>
    </source>
</reference>
<proteinExistence type="predicted"/>
<dbReference type="Gene3D" id="3.40.50.11860">
    <property type="entry name" value="Diphthamide synthesis DPH1/DPH2 domain 3"/>
    <property type="match status" value="1"/>
</dbReference>
<dbReference type="EMBL" id="KE656212">
    <property type="protein sequence ID" value="EQK97892.1"/>
    <property type="molecule type" value="Genomic_DNA"/>
</dbReference>
<sequence length="182" mass="20350">MKLNISYPANGSQKLIDIEDERKLAVFMEKRTYAHDEMRALRLDAIRAARPPRRWGLILGSLGRQGNPHTMGLIRRRLEERGIPYVELLLSEIVPGKLALMGDVECWVQVACPRLSIDWGYAFPRPLLTPYEAQVALGVRDGWDKDGGGGVYPMDYYGRDGLGRTKPAVEGDERGDVVVEAG</sequence>
<dbReference type="FunFam" id="3.40.50.11860:FF:000002">
    <property type="entry name" value="2-(3-amino-3-carboxypropyl)histidine synthase subunit 1"/>
    <property type="match status" value="1"/>
</dbReference>
<dbReference type="Pfam" id="PF01866">
    <property type="entry name" value="Diphthamide_syn"/>
    <property type="match status" value="1"/>
</dbReference>
<dbReference type="PANTHER" id="PTHR10762">
    <property type="entry name" value="DIPHTHAMIDE BIOSYNTHESIS PROTEIN"/>
    <property type="match status" value="1"/>
</dbReference>
<dbReference type="InterPro" id="IPR016435">
    <property type="entry name" value="DPH1/DPH2"/>
</dbReference>